<feature type="transmembrane region" description="Helical" evidence="1">
    <location>
        <begin position="155"/>
        <end position="173"/>
    </location>
</feature>
<evidence type="ECO:0008006" key="4">
    <source>
        <dbReference type="Google" id="ProtNLM"/>
    </source>
</evidence>
<protein>
    <recommendedName>
        <fullName evidence="4">Rho termination factor N-terminal domain-containing protein</fullName>
    </recommendedName>
</protein>
<dbReference type="EMBL" id="LR214972">
    <property type="protein sequence ID" value="VEU63013.1"/>
    <property type="molecule type" value="Genomic_DNA"/>
</dbReference>
<evidence type="ECO:0000256" key="1">
    <source>
        <dbReference type="SAM" id="Phobius"/>
    </source>
</evidence>
<reference evidence="2 3" key="1">
    <citation type="submission" date="2019-01" db="EMBL/GenBank/DDBJ databases">
        <authorList>
            <consortium name="Pathogen Informatics"/>
        </authorList>
    </citation>
    <scope>NUCLEOTIDE SEQUENCE [LARGE SCALE GENOMIC DNA]</scope>
    <source>
        <strain evidence="2 3">NCTC10118</strain>
    </source>
</reference>
<keyword evidence="1" id="KW-0472">Membrane</keyword>
<keyword evidence="3" id="KW-1185">Reference proteome</keyword>
<accession>A0A449ADE4</accession>
<dbReference type="Proteomes" id="UP000289952">
    <property type="component" value="Chromosome"/>
</dbReference>
<evidence type="ECO:0000313" key="3">
    <source>
        <dbReference type="Proteomes" id="UP000289952"/>
    </source>
</evidence>
<feature type="transmembrane region" description="Helical" evidence="1">
    <location>
        <begin position="113"/>
        <end position="139"/>
    </location>
</feature>
<organism evidence="2 3">
    <name type="scientific">Mycoplasmopsis bovirhinis</name>
    <dbReference type="NCBI Taxonomy" id="29553"/>
    <lineage>
        <taxon>Bacteria</taxon>
        <taxon>Bacillati</taxon>
        <taxon>Mycoplasmatota</taxon>
        <taxon>Mycoplasmoidales</taxon>
        <taxon>Metamycoplasmataceae</taxon>
        <taxon>Mycoplasmopsis</taxon>
    </lineage>
</organism>
<dbReference type="RefSeq" id="WP_129621202.1">
    <property type="nucleotide sequence ID" value="NZ_LR214972.1"/>
</dbReference>
<gene>
    <name evidence="2" type="ORF">NCTC10118_00249</name>
</gene>
<name>A0A449ADE4_9BACT</name>
<proteinExistence type="predicted"/>
<feature type="transmembrane region" description="Helical" evidence="1">
    <location>
        <begin position="77"/>
        <end position="101"/>
    </location>
</feature>
<sequence>MFRINEKELDLNNLWSNEKKHFRIWIILFIIFWSLITILAIVPSLHILANKTQWTEIYKEYEKGLPNPPTGTNYDRVWITSVFLSMLITALLPALTISFTLSSVKKSYKKNNFIHLSSGALFFSKFHGVLSLIGLILLLTTQSFTLNSEFNVVDLVVRICVLVLSTFQLLFIARNVTSIKRFFVLEKLRKDSAVFLEQINKNMQDGNFNNNPFGMMNQEVFKNKEQNSNQDYNDATKETKPTQKTQKDLAIEKILELPKEQLNRMAEKLNIFGFEQMTKEELANLIYNHTKKQEDQ</sequence>
<keyword evidence="1" id="KW-1133">Transmembrane helix</keyword>
<dbReference type="OrthoDB" id="397473at2"/>
<keyword evidence="1" id="KW-0812">Transmembrane</keyword>
<evidence type="ECO:0000313" key="2">
    <source>
        <dbReference type="EMBL" id="VEU63013.1"/>
    </source>
</evidence>
<feature type="transmembrane region" description="Helical" evidence="1">
    <location>
        <begin position="21"/>
        <end position="42"/>
    </location>
</feature>
<dbReference type="AlphaFoldDB" id="A0A449ADE4"/>